<dbReference type="Proteomes" id="UP000004994">
    <property type="component" value="Chromosome 12"/>
</dbReference>
<protein>
    <submittedName>
        <fullName evidence="1">Uncharacterized protein</fullName>
    </submittedName>
</protein>
<reference evidence="1" key="1">
    <citation type="journal article" date="2012" name="Nature">
        <title>The tomato genome sequence provides insights into fleshy fruit evolution.</title>
        <authorList>
            <consortium name="Tomato Genome Consortium"/>
        </authorList>
    </citation>
    <scope>NUCLEOTIDE SEQUENCE [LARGE SCALE GENOMIC DNA]</scope>
    <source>
        <strain evidence="1">cv. Heinz 1706</strain>
    </source>
</reference>
<dbReference type="InParanoid" id="A0A3Q7J8A1"/>
<dbReference type="PaxDb" id="4081-Solyc12g040700.1.1"/>
<evidence type="ECO:0000313" key="2">
    <source>
        <dbReference type="Proteomes" id="UP000004994"/>
    </source>
</evidence>
<reference evidence="1" key="2">
    <citation type="submission" date="2019-01" db="UniProtKB">
        <authorList>
            <consortium name="EnsemblPlants"/>
        </authorList>
    </citation>
    <scope>IDENTIFICATION</scope>
    <source>
        <strain evidence="1">cv. Heinz 1706</strain>
    </source>
</reference>
<accession>A0A3Q7J8A1</accession>
<dbReference type="Gramene" id="Solyc12g040695.1.1">
    <property type="protein sequence ID" value="Solyc12g040695.1.1"/>
    <property type="gene ID" value="Solyc12g040695.1"/>
</dbReference>
<proteinExistence type="predicted"/>
<dbReference type="AlphaFoldDB" id="A0A3Q7J8A1"/>
<sequence length="115" mass="13048">MQISVRFVSVVMGSLTQLANLVHESTALKRKSDEAKKELLEISKTLGTFDHHIVYNRDDMSLWSVASVQPRDFLETQEDAGLMRFIDQSHIPDNQSLWSVAYEGLSGGHREDSNR</sequence>
<organism evidence="1">
    <name type="scientific">Solanum lycopersicum</name>
    <name type="common">Tomato</name>
    <name type="synonym">Lycopersicon esculentum</name>
    <dbReference type="NCBI Taxonomy" id="4081"/>
    <lineage>
        <taxon>Eukaryota</taxon>
        <taxon>Viridiplantae</taxon>
        <taxon>Streptophyta</taxon>
        <taxon>Embryophyta</taxon>
        <taxon>Tracheophyta</taxon>
        <taxon>Spermatophyta</taxon>
        <taxon>Magnoliopsida</taxon>
        <taxon>eudicotyledons</taxon>
        <taxon>Gunneridae</taxon>
        <taxon>Pentapetalae</taxon>
        <taxon>asterids</taxon>
        <taxon>lamiids</taxon>
        <taxon>Solanales</taxon>
        <taxon>Solanaceae</taxon>
        <taxon>Solanoideae</taxon>
        <taxon>Solaneae</taxon>
        <taxon>Solanum</taxon>
        <taxon>Solanum subgen. Lycopersicon</taxon>
    </lineage>
</organism>
<keyword evidence="2" id="KW-1185">Reference proteome</keyword>
<name>A0A3Q7J8A1_SOLLC</name>
<evidence type="ECO:0000313" key="1">
    <source>
        <dbReference type="EnsemblPlants" id="Solyc12g040695.1.1"/>
    </source>
</evidence>
<dbReference type="EnsemblPlants" id="Solyc12g040695.1.1">
    <property type="protein sequence ID" value="Solyc12g040695.1.1"/>
    <property type="gene ID" value="Solyc12g040695.1"/>
</dbReference>